<dbReference type="Gene3D" id="2.30.42.10">
    <property type="match status" value="1"/>
</dbReference>
<accession>A0A1G2U0F1</accession>
<feature type="transmembrane region" description="Helical" evidence="11">
    <location>
        <begin position="246"/>
        <end position="264"/>
    </location>
</feature>
<evidence type="ECO:0000256" key="9">
    <source>
        <dbReference type="ARBA" id="ARBA00023049"/>
    </source>
</evidence>
<comment type="subcellular location">
    <subcellularLocation>
        <location evidence="2">Membrane</location>
        <topology evidence="2">Multi-pass membrane protein</topology>
    </subcellularLocation>
</comment>
<comment type="caution">
    <text evidence="13">The sequence shown here is derived from an EMBL/GenBank/DDBJ whole genome shotgun (WGS) entry which is preliminary data.</text>
</comment>
<dbReference type="Proteomes" id="UP000179283">
    <property type="component" value="Unassembled WGS sequence"/>
</dbReference>
<evidence type="ECO:0000256" key="10">
    <source>
        <dbReference type="ARBA" id="ARBA00023136"/>
    </source>
</evidence>
<keyword evidence="7" id="KW-0862">Zinc</keyword>
<evidence type="ECO:0000256" key="7">
    <source>
        <dbReference type="ARBA" id="ARBA00022833"/>
    </source>
</evidence>
<evidence type="ECO:0000259" key="12">
    <source>
        <dbReference type="Pfam" id="PF02163"/>
    </source>
</evidence>
<dbReference type="InterPro" id="IPR008915">
    <property type="entry name" value="Peptidase_M50"/>
</dbReference>
<evidence type="ECO:0000256" key="11">
    <source>
        <dbReference type="SAM" id="Phobius"/>
    </source>
</evidence>
<keyword evidence="9" id="KW-0482">Metalloprotease</keyword>
<keyword evidence="5 11" id="KW-0812">Transmembrane</keyword>
<dbReference type="EMBL" id="MHWD01000027">
    <property type="protein sequence ID" value="OHB03011.1"/>
    <property type="molecule type" value="Genomic_DNA"/>
</dbReference>
<evidence type="ECO:0000256" key="4">
    <source>
        <dbReference type="ARBA" id="ARBA00022670"/>
    </source>
</evidence>
<gene>
    <name evidence="13" type="ORF">A2920_02985</name>
</gene>
<name>A0A1G2U0F1_9BACT</name>
<evidence type="ECO:0000313" key="13">
    <source>
        <dbReference type="EMBL" id="OHB03011.1"/>
    </source>
</evidence>
<keyword evidence="10 11" id="KW-0472">Membrane</keyword>
<dbReference type="InterPro" id="IPR004387">
    <property type="entry name" value="Pept_M50_Zn"/>
</dbReference>
<evidence type="ECO:0000256" key="5">
    <source>
        <dbReference type="ARBA" id="ARBA00022692"/>
    </source>
</evidence>
<evidence type="ECO:0000256" key="1">
    <source>
        <dbReference type="ARBA" id="ARBA00001947"/>
    </source>
</evidence>
<evidence type="ECO:0000256" key="3">
    <source>
        <dbReference type="ARBA" id="ARBA00007931"/>
    </source>
</evidence>
<dbReference type="GO" id="GO:0016020">
    <property type="term" value="C:membrane"/>
    <property type="evidence" value="ECO:0007669"/>
    <property type="project" value="UniProtKB-SubCell"/>
</dbReference>
<feature type="transmembrane region" description="Helical" evidence="11">
    <location>
        <begin position="336"/>
        <end position="357"/>
    </location>
</feature>
<dbReference type="AlphaFoldDB" id="A0A1G2U0F1"/>
<protein>
    <recommendedName>
        <fullName evidence="12">Peptidase M50 domain-containing protein</fullName>
    </recommendedName>
</protein>
<feature type="transmembrane region" description="Helical" evidence="11">
    <location>
        <begin position="92"/>
        <end position="112"/>
    </location>
</feature>
<dbReference type="InterPro" id="IPR036034">
    <property type="entry name" value="PDZ_sf"/>
</dbReference>
<sequence length="364" mass="38886">MSIIIFIIVLAILVFVHELGHFIAAKKSGIKVSEFGIGFPPRLWSKQKGETLYSINAIPFGGYVKIFGENPDEESVSGPEKARSFVNKPRHIQALVLVAGVFFNILFAWLLISLGYMVGLPTPESHGGQGIVDNAQLVITTVSPSSPAFEAGIKVGDVVREAVSEGKYALDEFSPQALSNFIEAHGKDGITLGINRGAEVLSVDVLGREGVVPGRVAIGVSMDMIGTLRLPVHLAIYEGARDTVRLTYATIVSLGIFIGQAFIGQGDLSQVTGPVGIVSLVGDVTTLGFVYLLSFTAIISINLAVINLMPFPALDGGRLLFVAIEAIRRKSISPKIANALNGVGFALLILLMIVVTVHDVFRFF</sequence>
<dbReference type="PANTHER" id="PTHR42837:SF2">
    <property type="entry name" value="MEMBRANE METALLOPROTEASE ARASP2, CHLOROPLASTIC-RELATED"/>
    <property type="match status" value="1"/>
</dbReference>
<proteinExistence type="inferred from homology"/>
<evidence type="ECO:0000256" key="2">
    <source>
        <dbReference type="ARBA" id="ARBA00004141"/>
    </source>
</evidence>
<reference evidence="13 14" key="1">
    <citation type="journal article" date="2016" name="Nat. Commun.">
        <title>Thousands of microbial genomes shed light on interconnected biogeochemical processes in an aquifer system.</title>
        <authorList>
            <person name="Anantharaman K."/>
            <person name="Brown C.T."/>
            <person name="Hug L.A."/>
            <person name="Sharon I."/>
            <person name="Castelle C.J."/>
            <person name="Probst A.J."/>
            <person name="Thomas B.C."/>
            <person name="Singh A."/>
            <person name="Wilkins M.J."/>
            <person name="Karaoz U."/>
            <person name="Brodie E.L."/>
            <person name="Williams K.H."/>
            <person name="Hubbard S.S."/>
            <person name="Banfield J.F."/>
        </authorList>
    </citation>
    <scope>NUCLEOTIDE SEQUENCE [LARGE SCALE GENOMIC DNA]</scope>
</reference>
<dbReference type="SUPFAM" id="SSF50156">
    <property type="entry name" value="PDZ domain-like"/>
    <property type="match status" value="1"/>
</dbReference>
<organism evidence="13 14">
    <name type="scientific">Candidatus Zambryskibacteria bacterium RIFCSPLOWO2_01_FULL_43_17</name>
    <dbReference type="NCBI Taxonomy" id="1802760"/>
    <lineage>
        <taxon>Bacteria</taxon>
        <taxon>Candidatus Zambryskiibacteriota</taxon>
    </lineage>
</organism>
<evidence type="ECO:0000256" key="8">
    <source>
        <dbReference type="ARBA" id="ARBA00022989"/>
    </source>
</evidence>
<dbReference type="GO" id="GO:0006508">
    <property type="term" value="P:proteolysis"/>
    <property type="evidence" value="ECO:0007669"/>
    <property type="project" value="UniProtKB-KW"/>
</dbReference>
<feature type="domain" description="Peptidase M50" evidence="12">
    <location>
        <begin position="6"/>
        <end position="351"/>
    </location>
</feature>
<comment type="similarity">
    <text evidence="3">Belongs to the peptidase M50B family.</text>
</comment>
<comment type="cofactor">
    <cofactor evidence="1">
        <name>Zn(2+)</name>
        <dbReference type="ChEBI" id="CHEBI:29105"/>
    </cofactor>
</comment>
<dbReference type="GO" id="GO:0004222">
    <property type="term" value="F:metalloendopeptidase activity"/>
    <property type="evidence" value="ECO:0007669"/>
    <property type="project" value="InterPro"/>
</dbReference>
<dbReference type="CDD" id="cd06163">
    <property type="entry name" value="S2P-M50_PDZ_RseP-like"/>
    <property type="match status" value="1"/>
</dbReference>
<evidence type="ECO:0000256" key="6">
    <source>
        <dbReference type="ARBA" id="ARBA00022801"/>
    </source>
</evidence>
<keyword evidence="8 11" id="KW-1133">Transmembrane helix</keyword>
<evidence type="ECO:0000313" key="14">
    <source>
        <dbReference type="Proteomes" id="UP000179283"/>
    </source>
</evidence>
<keyword evidence="4" id="KW-0645">Protease</keyword>
<dbReference type="PANTHER" id="PTHR42837">
    <property type="entry name" value="REGULATOR OF SIGMA-E PROTEASE RSEP"/>
    <property type="match status" value="1"/>
</dbReference>
<feature type="transmembrane region" description="Helical" evidence="11">
    <location>
        <begin position="284"/>
        <end position="309"/>
    </location>
</feature>
<dbReference type="Pfam" id="PF02163">
    <property type="entry name" value="Peptidase_M50"/>
    <property type="match status" value="1"/>
</dbReference>
<keyword evidence="6" id="KW-0378">Hydrolase</keyword>